<evidence type="ECO:0008006" key="5">
    <source>
        <dbReference type="Google" id="ProtNLM"/>
    </source>
</evidence>
<protein>
    <recommendedName>
        <fullName evidence="5">CS domain-containing protein</fullName>
    </recommendedName>
</protein>
<evidence type="ECO:0000313" key="3">
    <source>
        <dbReference type="Ensembl" id="ENSLCNP00005004058.1"/>
    </source>
</evidence>
<reference evidence="3" key="1">
    <citation type="submission" date="2025-08" db="UniProtKB">
        <authorList>
            <consortium name="Ensembl"/>
        </authorList>
    </citation>
    <scope>IDENTIFICATION</scope>
</reference>
<proteinExistence type="predicted"/>
<sequence length="113" mass="12897">MQQKSQGKTEFLDDEKPAAVVPPITTGYTMKISNCRWDQSDEFVKIFITLTGVQVPTENVRVHFPDFVQERITLHSCMKCKKKQVLLNDNATLCVYLFGQGVENKSYCFLISS</sequence>
<reference evidence="3" key="2">
    <citation type="submission" date="2025-09" db="UniProtKB">
        <authorList>
            <consortium name="Ensembl"/>
        </authorList>
    </citation>
    <scope>IDENTIFICATION</scope>
</reference>
<name>A0A667G896_LYNCA</name>
<dbReference type="Proteomes" id="UP000472241">
    <property type="component" value="Unplaced"/>
</dbReference>
<dbReference type="InterPro" id="IPR007052">
    <property type="entry name" value="CS_dom"/>
</dbReference>
<dbReference type="AlphaFoldDB" id="A0A667G896"/>
<dbReference type="PANTHER" id="PTHR13164">
    <property type="entry name" value="CALICYLIN BINDING PROTEIN"/>
    <property type="match status" value="1"/>
</dbReference>
<dbReference type="GO" id="GO:0005634">
    <property type="term" value="C:nucleus"/>
    <property type="evidence" value="ECO:0007669"/>
    <property type="project" value="TreeGrafter"/>
</dbReference>
<dbReference type="PANTHER" id="PTHR13164:SF3">
    <property type="entry name" value="CALCYCLIN-BINDING PROTEIN"/>
    <property type="match status" value="1"/>
</dbReference>
<organism evidence="3 4">
    <name type="scientific">Lynx canadensis</name>
    <name type="common">Canada lynx</name>
    <name type="synonym">Felis canadensis</name>
    <dbReference type="NCBI Taxonomy" id="61383"/>
    <lineage>
        <taxon>Eukaryota</taxon>
        <taxon>Metazoa</taxon>
        <taxon>Chordata</taxon>
        <taxon>Craniata</taxon>
        <taxon>Vertebrata</taxon>
        <taxon>Euteleostomi</taxon>
        <taxon>Mammalia</taxon>
        <taxon>Eutheria</taxon>
        <taxon>Laurasiatheria</taxon>
        <taxon>Carnivora</taxon>
        <taxon>Feliformia</taxon>
        <taxon>Felidae</taxon>
        <taxon>Felinae</taxon>
        <taxon>Lynx</taxon>
    </lineage>
</organism>
<dbReference type="Pfam" id="PF09032">
    <property type="entry name" value="Siah-Interact_N"/>
    <property type="match status" value="1"/>
</dbReference>
<dbReference type="GO" id="GO:0007507">
    <property type="term" value="P:heart development"/>
    <property type="evidence" value="ECO:0007669"/>
    <property type="project" value="TreeGrafter"/>
</dbReference>
<evidence type="ECO:0000259" key="2">
    <source>
        <dbReference type="Pfam" id="PF09032"/>
    </source>
</evidence>
<feature type="domain" description="Siah interacting protein N-terminal" evidence="2">
    <location>
        <begin position="2"/>
        <end position="32"/>
    </location>
</feature>
<dbReference type="Pfam" id="PF04969">
    <property type="entry name" value="CS"/>
    <property type="match status" value="1"/>
</dbReference>
<dbReference type="SUPFAM" id="SSF49764">
    <property type="entry name" value="HSP20-like chaperones"/>
    <property type="match status" value="1"/>
</dbReference>
<dbReference type="Ensembl" id="ENSLCNT00005004567.1">
    <property type="protein sequence ID" value="ENSLCNP00005004058.1"/>
    <property type="gene ID" value="ENSLCNG00005002767.1"/>
</dbReference>
<dbReference type="Gene3D" id="2.60.40.790">
    <property type="match status" value="1"/>
</dbReference>
<accession>A0A667G896</accession>
<dbReference type="InterPro" id="IPR015120">
    <property type="entry name" value="Siah-Interact_N"/>
</dbReference>
<feature type="domain" description="CS" evidence="1">
    <location>
        <begin position="35"/>
        <end position="100"/>
    </location>
</feature>
<dbReference type="InterPro" id="IPR008978">
    <property type="entry name" value="HSP20-like_chaperone"/>
</dbReference>
<keyword evidence="4" id="KW-1185">Reference proteome</keyword>
<dbReference type="InterPro" id="IPR052289">
    <property type="entry name" value="Calcyclin-binding_UBL-bridge"/>
</dbReference>
<evidence type="ECO:0000313" key="4">
    <source>
        <dbReference type="Proteomes" id="UP000472241"/>
    </source>
</evidence>
<evidence type="ECO:0000259" key="1">
    <source>
        <dbReference type="Pfam" id="PF04969"/>
    </source>
</evidence>